<reference evidence="1" key="1">
    <citation type="submission" date="2023-07" db="EMBL/GenBank/DDBJ databases">
        <title>Gilvimarinus algae sp. nov., isolated from the surface of Kelp.</title>
        <authorList>
            <person name="Sun Y.Y."/>
            <person name="Gong Y."/>
            <person name="Du Z.J."/>
        </authorList>
    </citation>
    <scope>NUCLEOTIDE SEQUENCE</scope>
    <source>
        <strain evidence="1">SDUM040014</strain>
    </source>
</reference>
<dbReference type="RefSeq" id="WP_302715140.1">
    <property type="nucleotide sequence ID" value="NZ_JAULRT010000062.1"/>
</dbReference>
<evidence type="ECO:0000313" key="1">
    <source>
        <dbReference type="EMBL" id="MDO3383973.1"/>
    </source>
</evidence>
<proteinExistence type="predicted"/>
<sequence>MSDNTAPQTLHLKALDAISRGEWHVAHETVQDETDRLSCLIHAYLHRLEGDMGNARYWYGRAGEHMPANTLAQELARLQKGKNDKG</sequence>
<name>A0ABT8TIQ7_9GAMM</name>
<evidence type="ECO:0000313" key="2">
    <source>
        <dbReference type="Proteomes" id="UP001168380"/>
    </source>
</evidence>
<dbReference type="EMBL" id="JAULRT010000062">
    <property type="protein sequence ID" value="MDO3383973.1"/>
    <property type="molecule type" value="Genomic_DNA"/>
</dbReference>
<accession>A0ABT8TIQ7</accession>
<comment type="caution">
    <text evidence="1">The sequence shown here is derived from an EMBL/GenBank/DDBJ whole genome shotgun (WGS) entry which is preliminary data.</text>
</comment>
<dbReference type="Proteomes" id="UP001168380">
    <property type="component" value="Unassembled WGS sequence"/>
</dbReference>
<organism evidence="1 2">
    <name type="scientific">Gilvimarinus algae</name>
    <dbReference type="NCBI Taxonomy" id="3058037"/>
    <lineage>
        <taxon>Bacteria</taxon>
        <taxon>Pseudomonadati</taxon>
        <taxon>Pseudomonadota</taxon>
        <taxon>Gammaproteobacteria</taxon>
        <taxon>Cellvibrionales</taxon>
        <taxon>Cellvibrionaceae</taxon>
        <taxon>Gilvimarinus</taxon>
    </lineage>
</organism>
<protein>
    <submittedName>
        <fullName evidence="1">Uncharacterized protein</fullName>
    </submittedName>
</protein>
<keyword evidence="2" id="KW-1185">Reference proteome</keyword>
<gene>
    <name evidence="1" type="ORF">QWI16_17460</name>
</gene>